<dbReference type="InterPro" id="IPR018998">
    <property type="entry name" value="EndoU_C"/>
</dbReference>
<dbReference type="InterPro" id="IPR013083">
    <property type="entry name" value="Znf_RING/FYVE/PHD"/>
</dbReference>
<keyword evidence="8 14" id="KW-0378">Hydrolase</keyword>
<protein>
    <recommendedName>
        <fullName evidence="14">Uridylate-specific endoribonuclease</fullName>
        <ecNumber evidence="14">4.6.1.-</ecNumber>
    </recommendedName>
</protein>
<organism>
    <name type="scientific">Branchiostoma floridae</name>
    <name type="common">Florida lancelet</name>
    <name type="synonym">Amphioxus</name>
    <dbReference type="NCBI Taxonomy" id="7739"/>
    <lineage>
        <taxon>Eukaryota</taxon>
        <taxon>Metazoa</taxon>
        <taxon>Chordata</taxon>
        <taxon>Cephalochordata</taxon>
        <taxon>Leptocardii</taxon>
        <taxon>Amphioxiformes</taxon>
        <taxon>Branchiostomatidae</taxon>
        <taxon>Branchiostoma</taxon>
    </lineage>
</organism>
<keyword evidence="10 14" id="KW-0694">RNA-binding</keyword>
<feature type="domain" description="EndoU" evidence="16">
    <location>
        <begin position="37"/>
        <end position="290"/>
    </location>
</feature>
<dbReference type="PROSITE" id="PS50089">
    <property type="entry name" value="ZF_RING_2"/>
    <property type="match status" value="1"/>
</dbReference>
<comment type="cofactor">
    <cofactor evidence="1 14">
        <name>Mn(2+)</name>
        <dbReference type="ChEBI" id="CHEBI:29035"/>
    </cofactor>
</comment>
<dbReference type="PROSITE" id="PS51959">
    <property type="entry name" value="ENDOU"/>
    <property type="match status" value="1"/>
</dbReference>
<evidence type="ECO:0000256" key="9">
    <source>
        <dbReference type="ARBA" id="ARBA00022833"/>
    </source>
</evidence>
<dbReference type="InterPro" id="IPR027370">
    <property type="entry name" value="Znf-RING_euk"/>
</dbReference>
<dbReference type="GO" id="GO:0016829">
    <property type="term" value="F:lyase activity"/>
    <property type="evidence" value="ECO:0007669"/>
    <property type="project" value="UniProtKB-KW"/>
</dbReference>
<keyword evidence="5 14" id="KW-0479">Metal-binding</keyword>
<dbReference type="InParanoid" id="C3ZAD2"/>
<keyword evidence="7 13" id="KW-0863">Zinc-finger</keyword>
<dbReference type="PANTHER" id="PTHR12439:SF11">
    <property type="entry name" value="URIDYLATE-SPECIFIC ENDORIBONUCLEASE"/>
    <property type="match status" value="1"/>
</dbReference>
<dbReference type="EC" id="4.6.1.-" evidence="14"/>
<evidence type="ECO:0000259" key="16">
    <source>
        <dbReference type="PROSITE" id="PS51959"/>
    </source>
</evidence>
<dbReference type="GO" id="GO:0008270">
    <property type="term" value="F:zinc ion binding"/>
    <property type="evidence" value="ECO:0007669"/>
    <property type="project" value="UniProtKB-KW"/>
</dbReference>
<dbReference type="Gene3D" id="3.30.40.10">
    <property type="entry name" value="Zinc/RING finger domain, C3HC4 (zinc finger)"/>
    <property type="match status" value="1"/>
</dbReference>
<dbReference type="SUPFAM" id="SSF57850">
    <property type="entry name" value="RING/U-box"/>
    <property type="match status" value="1"/>
</dbReference>
<comment type="subunit">
    <text evidence="3 14">Monomer.</text>
</comment>
<sequence length="480" mass="56121">MESLAEELTCPVCLDLYEQPVLLPCAHSLCKRCAGVFFAGISVAQKVGQHKDQGAAARPVTVRQKQTKLQPAICFTLWFVDRNHLWKREDYEVDLHGDRLFPFFLPYNLEQIPTYKAFIRLLDNYEFNLPEYVTKKEVNDARAFLNCCLDTEVMQEAHHFLAEKAFEHTFVGETRCQHMMGFHNWLRLYKQECQGSIKVNNCWQCCDFGDRMILKIAFTWDVGIQTRDRCSCMCSFFVGTSPEFELALYTVCFLAGGGGRTEVFLGGKMVTIVTEERDGHLGSCYPIFKQQGPSDMEAYTFSYTEHNSYEDPLVAEGRDFLQYLEDQNISLSMEKIDMKMIYEEEYTQWHGRRRRTPFSQVLRTLERDGKVEVYYNHYGFEIISILQQGPSGTEAYSQDNSYEDPLVAEGRDFLQYVEDQNISLSMEKIDMKMIYEEEYTQWHGRRRRTPFSQVLRTLERDGKVEVYYNHYGFEIISILV</sequence>
<dbReference type="CDD" id="cd21159">
    <property type="entry name" value="XendoU"/>
    <property type="match status" value="1"/>
</dbReference>
<reference evidence="17" key="1">
    <citation type="journal article" date="2008" name="Nature">
        <title>The amphioxus genome and the evolution of the chordate karyotype.</title>
        <authorList>
            <consortium name="US DOE Joint Genome Institute (JGI-PGF)"/>
            <person name="Putnam N.H."/>
            <person name="Butts T."/>
            <person name="Ferrier D.E.K."/>
            <person name="Furlong R.F."/>
            <person name="Hellsten U."/>
            <person name="Kawashima T."/>
            <person name="Robinson-Rechavi M."/>
            <person name="Shoguchi E."/>
            <person name="Terry A."/>
            <person name="Yu J.-K."/>
            <person name="Benito-Gutierrez E.L."/>
            <person name="Dubchak I."/>
            <person name="Garcia-Fernandez J."/>
            <person name="Gibson-Brown J.J."/>
            <person name="Grigoriev I.V."/>
            <person name="Horton A.C."/>
            <person name="de Jong P.J."/>
            <person name="Jurka J."/>
            <person name="Kapitonov V.V."/>
            <person name="Kohara Y."/>
            <person name="Kuroki Y."/>
            <person name="Lindquist E."/>
            <person name="Lucas S."/>
            <person name="Osoegawa K."/>
            <person name="Pennacchio L.A."/>
            <person name="Salamov A.A."/>
            <person name="Satou Y."/>
            <person name="Sauka-Spengler T."/>
            <person name="Schmutz J."/>
            <person name="Shin-I T."/>
            <person name="Toyoda A."/>
            <person name="Bronner-Fraser M."/>
            <person name="Fujiyama A."/>
            <person name="Holland L.Z."/>
            <person name="Holland P.W.H."/>
            <person name="Satoh N."/>
            <person name="Rokhsar D.S."/>
        </authorList>
    </citation>
    <scope>NUCLEOTIDE SEQUENCE [LARGE SCALE GENOMIC DNA]</scope>
    <source>
        <strain evidence="17">S238N-H82</strain>
        <tissue evidence="17">Testes</tissue>
    </source>
</reference>
<proteinExistence type="inferred from homology"/>
<feature type="domain" description="RING-type" evidence="15">
    <location>
        <begin position="10"/>
        <end position="33"/>
    </location>
</feature>
<dbReference type="InterPro" id="IPR037227">
    <property type="entry name" value="EndoU-like"/>
</dbReference>
<evidence type="ECO:0000256" key="1">
    <source>
        <dbReference type="ARBA" id="ARBA00001936"/>
    </source>
</evidence>
<dbReference type="GO" id="GO:0016787">
    <property type="term" value="F:hydrolase activity"/>
    <property type="evidence" value="ECO:0007669"/>
    <property type="project" value="UniProtKB-KW"/>
</dbReference>
<dbReference type="SUPFAM" id="SSF142877">
    <property type="entry name" value="EndoU-like"/>
    <property type="match status" value="1"/>
</dbReference>
<evidence type="ECO:0000256" key="12">
    <source>
        <dbReference type="ARBA" id="ARBA00023239"/>
    </source>
</evidence>
<dbReference type="SMART" id="SM00184">
    <property type="entry name" value="RING"/>
    <property type="match status" value="1"/>
</dbReference>
<keyword evidence="4 14" id="KW-0540">Nuclease</keyword>
<keyword evidence="11 14" id="KW-0464">Manganese</keyword>
<name>C3ZAD2_BRAFL</name>
<evidence type="ECO:0000256" key="7">
    <source>
        <dbReference type="ARBA" id="ARBA00022771"/>
    </source>
</evidence>
<dbReference type="eggNOG" id="KOG2849">
    <property type="taxonomic scope" value="Eukaryota"/>
</dbReference>
<dbReference type="Pfam" id="PF09412">
    <property type="entry name" value="XendoU"/>
    <property type="match status" value="2"/>
</dbReference>
<comment type="catalytic activity">
    <reaction evidence="14">
        <text>ribonucleotidyl-uridine-RNA = a 5'-end dephospho-uridine-RNA + a 3'-end 2',3'-cyclophospho-ribonucleotide-RNA</text>
        <dbReference type="Rhea" id="RHEA:67792"/>
        <dbReference type="Rhea" id="RHEA-COMP:10464"/>
        <dbReference type="Rhea" id="RHEA-COMP:17354"/>
        <dbReference type="Rhea" id="RHEA-COMP:17356"/>
        <dbReference type="ChEBI" id="CHEBI:83064"/>
        <dbReference type="ChEBI" id="CHEBI:173117"/>
        <dbReference type="ChEBI" id="CHEBI:173224"/>
    </reaction>
</comment>
<dbReference type="GO" id="GO:0004521">
    <property type="term" value="F:RNA endonuclease activity"/>
    <property type="evidence" value="ECO:0007669"/>
    <property type="project" value="UniProtKB-UniRule"/>
</dbReference>
<evidence type="ECO:0000256" key="10">
    <source>
        <dbReference type="ARBA" id="ARBA00022884"/>
    </source>
</evidence>
<dbReference type="InterPro" id="IPR001841">
    <property type="entry name" value="Znf_RING"/>
</dbReference>
<keyword evidence="6 14" id="KW-0255">Endonuclease</keyword>
<dbReference type="Pfam" id="PF13445">
    <property type="entry name" value="zf-RING_UBOX"/>
    <property type="match status" value="1"/>
</dbReference>
<evidence type="ECO:0000259" key="15">
    <source>
        <dbReference type="PROSITE" id="PS50089"/>
    </source>
</evidence>
<evidence type="ECO:0000256" key="2">
    <source>
        <dbReference type="ARBA" id="ARBA00010168"/>
    </source>
</evidence>
<comment type="similarity">
    <text evidence="2 14">Belongs to the ENDOU family.</text>
</comment>
<evidence type="ECO:0000256" key="4">
    <source>
        <dbReference type="ARBA" id="ARBA00022722"/>
    </source>
</evidence>
<dbReference type="EMBL" id="GG666602">
    <property type="protein sequence ID" value="EEN50525.1"/>
    <property type="molecule type" value="Genomic_DNA"/>
</dbReference>
<evidence type="ECO:0000313" key="17">
    <source>
        <dbReference type="EMBL" id="EEN50525.1"/>
    </source>
</evidence>
<keyword evidence="12" id="KW-0456">Lyase</keyword>
<evidence type="ECO:0000256" key="5">
    <source>
        <dbReference type="ARBA" id="ARBA00022723"/>
    </source>
</evidence>
<gene>
    <name evidence="17" type="ORF">BRAFLDRAFT_87710</name>
</gene>
<dbReference type="InterPro" id="IPR039787">
    <property type="entry name" value="ENDOU"/>
</dbReference>
<evidence type="ECO:0000256" key="13">
    <source>
        <dbReference type="PROSITE-ProRule" id="PRU00175"/>
    </source>
</evidence>
<accession>C3ZAD2</accession>
<dbReference type="AlphaFoldDB" id="C3ZAD2"/>
<evidence type="ECO:0000256" key="6">
    <source>
        <dbReference type="ARBA" id="ARBA00022759"/>
    </source>
</evidence>
<evidence type="ECO:0000256" key="14">
    <source>
        <dbReference type="RuleBase" id="RU367085"/>
    </source>
</evidence>
<evidence type="ECO:0000256" key="8">
    <source>
        <dbReference type="ARBA" id="ARBA00022801"/>
    </source>
</evidence>
<evidence type="ECO:0000256" key="3">
    <source>
        <dbReference type="ARBA" id="ARBA00011245"/>
    </source>
</evidence>
<dbReference type="PANTHER" id="PTHR12439">
    <property type="entry name" value="PLACENTAL PROTEIN 11-RELATED"/>
    <property type="match status" value="1"/>
</dbReference>
<keyword evidence="9" id="KW-0862">Zinc</keyword>
<dbReference type="GO" id="GO:0003723">
    <property type="term" value="F:RNA binding"/>
    <property type="evidence" value="ECO:0007669"/>
    <property type="project" value="UniProtKB-UniRule"/>
</dbReference>
<evidence type="ECO:0000256" key="11">
    <source>
        <dbReference type="ARBA" id="ARBA00023211"/>
    </source>
</evidence>